<evidence type="ECO:0000313" key="2">
    <source>
        <dbReference type="EMBL" id="MBS3063175.1"/>
    </source>
</evidence>
<gene>
    <name evidence="2" type="ORF">J4203_04835</name>
</gene>
<dbReference type="InterPro" id="IPR027553">
    <property type="entry name" value="Heavy_Cys"/>
</dbReference>
<comment type="caution">
    <text evidence="2">The sequence shown here is derived from an EMBL/GenBank/DDBJ whole genome shotgun (WGS) entry which is preliminary data.</text>
</comment>
<dbReference type="Proteomes" id="UP000678237">
    <property type="component" value="Unassembled WGS sequence"/>
</dbReference>
<reference evidence="2" key="2">
    <citation type="submission" date="2021-05" db="EMBL/GenBank/DDBJ databases">
        <title>Protein family content uncovers lineage relationships and bacterial pathway maintenance mechanisms in DPANN archaea.</title>
        <authorList>
            <person name="Castelle C.J."/>
            <person name="Meheust R."/>
            <person name="Jaffe A.L."/>
            <person name="Seitz K."/>
            <person name="Gong X."/>
            <person name="Baker B.J."/>
            <person name="Banfield J.F."/>
        </authorList>
    </citation>
    <scope>NUCLEOTIDE SEQUENCE</scope>
    <source>
        <strain evidence="2">RIFCSPLOWO2_01_FULL_58_19</strain>
    </source>
</reference>
<feature type="region of interest" description="Disordered" evidence="1">
    <location>
        <begin position="403"/>
        <end position="438"/>
    </location>
</feature>
<organism evidence="2 3">
    <name type="scientific">Candidatus Iainarchaeum sp</name>
    <dbReference type="NCBI Taxonomy" id="3101447"/>
    <lineage>
        <taxon>Archaea</taxon>
        <taxon>Candidatus Iainarchaeota</taxon>
        <taxon>Candidatus Iainarchaeia</taxon>
        <taxon>Candidatus Iainarchaeales</taxon>
        <taxon>Candidatus Iainarchaeaceae</taxon>
        <taxon>Candidatus Iainarchaeum</taxon>
    </lineage>
</organism>
<reference evidence="2" key="1">
    <citation type="submission" date="2021-03" db="EMBL/GenBank/DDBJ databases">
        <authorList>
            <person name="Jaffe A."/>
        </authorList>
    </citation>
    <scope>NUCLEOTIDE SEQUENCE</scope>
    <source>
        <strain evidence="2">RIFCSPLOWO2_01_FULL_58_19</strain>
    </source>
</reference>
<sequence>MKGVLLVGFLLLLAGTVTAQDVGTRCAEGSYNCYEGSVAVCQNGEYVKYDTASDYYRKYCGAQTTCGEGTYTCDQYSVTVCLNGEYQKFGTDSDYYIKYCQTRRVTCREGTYTCDQYSVTVCQNGEYQKYDTASDYYAKYCAPRVDPAPIESCAGYCEREFKDEYQARLCIQAKCEGQEISCKDQCYLSEGPNGYQDCYRKRCETRSDTGSSCEERCRQKAWITVSATVANAKTVGINEAVFARCLREECEARDDGDNDAFCGSSTYGKCETDADCTSGGCSGQLCQSRSEESRATTCEARQCYNAGNYGLGCGCVKNQCQWARQTPIELPPDDCKDKCRREYGKYPEKLEYCVRECRGYVPPTRGECDDGAVKVMVCSGGNWNPVFEQPPYCSGVKVPPRPMPVQPTTAGTSSGGEGKGTPMPRTEPMKPMEPTRPVEKFGEPCREGWYKCYPEERTVVYCRAGEMVRSQDPKEFEMGCGRRNIVQAVVSAFTGEKECKEGEFRCYDESRKAEVCANGSWQGGGADLFAKVCVDTAA</sequence>
<dbReference type="NCBIfam" id="TIGR04289">
    <property type="entry name" value="heavy_Cys"/>
    <property type="match status" value="1"/>
</dbReference>
<evidence type="ECO:0000313" key="3">
    <source>
        <dbReference type="Proteomes" id="UP000678237"/>
    </source>
</evidence>
<dbReference type="EMBL" id="JAGVWE010000004">
    <property type="protein sequence ID" value="MBS3063175.1"/>
    <property type="molecule type" value="Genomic_DNA"/>
</dbReference>
<evidence type="ECO:0000256" key="1">
    <source>
        <dbReference type="SAM" id="MobiDB-lite"/>
    </source>
</evidence>
<name>A0A8T4LIY0_9ARCH</name>
<protein>
    <submittedName>
        <fullName evidence="2">Eight-cysteine-cluster domain-containing protein</fullName>
    </submittedName>
</protein>
<dbReference type="AlphaFoldDB" id="A0A8T4LIY0"/>
<accession>A0A8T4LIY0</accession>
<proteinExistence type="predicted"/>